<feature type="domain" description="Nudix hydrolase" evidence="7">
    <location>
        <begin position="36"/>
        <end position="213"/>
    </location>
</feature>
<gene>
    <name evidence="8" type="ORF">BXY53_2332</name>
</gene>
<evidence type="ECO:0000256" key="6">
    <source>
        <dbReference type="ARBA" id="ARBA00023211"/>
    </source>
</evidence>
<organism evidence="8 9">
    <name type="scientific">Dichotomicrobium thermohalophilum</name>
    <dbReference type="NCBI Taxonomy" id="933063"/>
    <lineage>
        <taxon>Bacteria</taxon>
        <taxon>Pseudomonadati</taxon>
        <taxon>Pseudomonadota</taxon>
        <taxon>Alphaproteobacteria</taxon>
        <taxon>Hyphomicrobiales</taxon>
        <taxon>Hyphomicrobiaceae</taxon>
        <taxon>Dichotomicrobium</taxon>
    </lineage>
</organism>
<evidence type="ECO:0000259" key="7">
    <source>
        <dbReference type="PROSITE" id="PS51462"/>
    </source>
</evidence>
<dbReference type="OrthoDB" id="9805905at2"/>
<dbReference type="GO" id="GO:0016818">
    <property type="term" value="F:hydrolase activity, acting on acid anhydrides, in phosphorus-containing anhydrides"/>
    <property type="evidence" value="ECO:0007669"/>
    <property type="project" value="InterPro"/>
</dbReference>
<evidence type="ECO:0000256" key="4">
    <source>
        <dbReference type="ARBA" id="ARBA00022801"/>
    </source>
</evidence>
<proteinExistence type="predicted"/>
<dbReference type="Pfam" id="PF00293">
    <property type="entry name" value="NUDIX"/>
    <property type="match status" value="1"/>
</dbReference>
<keyword evidence="3" id="KW-0479">Metal-binding</keyword>
<evidence type="ECO:0000256" key="1">
    <source>
        <dbReference type="ARBA" id="ARBA00001936"/>
    </source>
</evidence>
<dbReference type="PANTHER" id="PTHR12318:SF0">
    <property type="entry name" value="ACYL-COENZYME A DIPHOSPHATASE NUDT19"/>
    <property type="match status" value="1"/>
</dbReference>
<dbReference type="SUPFAM" id="SSF55811">
    <property type="entry name" value="Nudix"/>
    <property type="match status" value="1"/>
</dbReference>
<comment type="cofactor">
    <cofactor evidence="2">
        <name>Mg(2+)</name>
        <dbReference type="ChEBI" id="CHEBI:18420"/>
    </cofactor>
</comment>
<dbReference type="RefSeq" id="WP_119062123.1">
    <property type="nucleotide sequence ID" value="NZ_QXDF01000002.1"/>
</dbReference>
<dbReference type="PROSITE" id="PS51462">
    <property type="entry name" value="NUDIX"/>
    <property type="match status" value="1"/>
</dbReference>
<comment type="caution">
    <text evidence="8">The sequence shown here is derived from an EMBL/GenBank/DDBJ whole genome shotgun (WGS) entry which is preliminary data.</text>
</comment>
<dbReference type="GO" id="GO:0046872">
    <property type="term" value="F:metal ion binding"/>
    <property type="evidence" value="ECO:0007669"/>
    <property type="project" value="UniProtKB-KW"/>
</dbReference>
<evidence type="ECO:0000256" key="3">
    <source>
        <dbReference type="ARBA" id="ARBA00022723"/>
    </source>
</evidence>
<dbReference type="Proteomes" id="UP000266273">
    <property type="component" value="Unassembled WGS sequence"/>
</dbReference>
<dbReference type="PANTHER" id="PTHR12318">
    <property type="entry name" value="TESTOSTERONE-REGULATED PROTEIN RP2"/>
    <property type="match status" value="1"/>
</dbReference>
<evidence type="ECO:0000313" key="8">
    <source>
        <dbReference type="EMBL" id="RIA47765.1"/>
    </source>
</evidence>
<dbReference type="InterPro" id="IPR039121">
    <property type="entry name" value="NUDT19"/>
</dbReference>
<evidence type="ECO:0000256" key="2">
    <source>
        <dbReference type="ARBA" id="ARBA00001946"/>
    </source>
</evidence>
<keyword evidence="5" id="KW-0460">Magnesium</keyword>
<accession>A0A397PKE6</accession>
<keyword evidence="6" id="KW-0464">Manganese</keyword>
<keyword evidence="4" id="KW-0378">Hydrolase</keyword>
<dbReference type="EMBL" id="QXDF01000002">
    <property type="protein sequence ID" value="RIA47765.1"/>
    <property type="molecule type" value="Genomic_DNA"/>
</dbReference>
<keyword evidence="9" id="KW-1185">Reference proteome</keyword>
<dbReference type="Gene3D" id="3.90.79.10">
    <property type="entry name" value="Nucleoside Triphosphate Pyrophosphohydrolase"/>
    <property type="match status" value="2"/>
</dbReference>
<name>A0A397PKE6_9HYPH</name>
<dbReference type="AlphaFoldDB" id="A0A397PKE6"/>
<evidence type="ECO:0000313" key="9">
    <source>
        <dbReference type="Proteomes" id="UP000266273"/>
    </source>
</evidence>
<evidence type="ECO:0000256" key="5">
    <source>
        <dbReference type="ARBA" id="ARBA00022842"/>
    </source>
</evidence>
<protein>
    <submittedName>
        <fullName evidence="8">NUDIX domain-containing protein</fullName>
    </submittedName>
</protein>
<dbReference type="InterPro" id="IPR015797">
    <property type="entry name" value="NUDIX_hydrolase-like_dom_sf"/>
</dbReference>
<sequence length="242" mass="26673">MRPRRAPRLRVPEGIAGATGEYLARPLRVGTWPQRPARDAASLVILDDSDGEPRFLMGRRASGHVFLPGVLVFPGGRVEPQDYRIRPGYDFPGAAVAKLAARSRTRHPAAFARALAAAALREAREEVGFLSPACRPERGADLRQLSFVLRALTPAKRPRRFDTRFFCLRCRGAAAILRPGDGELEDVSWYALGALAKEDLHVVSRAVIETLMDRLNTGRLDDPQAPVPFLFARGSGFQRVVL</sequence>
<dbReference type="InterPro" id="IPR000086">
    <property type="entry name" value="NUDIX_hydrolase_dom"/>
</dbReference>
<comment type="cofactor">
    <cofactor evidence="1">
        <name>Mn(2+)</name>
        <dbReference type="ChEBI" id="CHEBI:29035"/>
    </cofactor>
</comment>
<reference evidence="8 9" key="1">
    <citation type="submission" date="2018-08" db="EMBL/GenBank/DDBJ databases">
        <title>Genomic Encyclopedia of Archaeal and Bacterial Type Strains, Phase II (KMG-II): from individual species to whole genera.</title>
        <authorList>
            <person name="Goeker M."/>
        </authorList>
    </citation>
    <scope>NUCLEOTIDE SEQUENCE [LARGE SCALE GENOMIC DNA]</scope>
    <source>
        <strain evidence="8 9">DSM 5002</strain>
    </source>
</reference>